<dbReference type="RefSeq" id="WP_344361224.1">
    <property type="nucleotide sequence ID" value="NZ_BAAASR010000016.1"/>
</dbReference>
<dbReference type="EMBL" id="BAAASR010000016">
    <property type="protein sequence ID" value="GAA2496546.1"/>
    <property type="molecule type" value="Genomic_DNA"/>
</dbReference>
<name>A0ABN3MAA6_9ACTN</name>
<gene>
    <name evidence="3" type="ORF">GCM10010393_30790</name>
</gene>
<evidence type="ECO:0000259" key="2">
    <source>
        <dbReference type="Pfam" id="PF16976"/>
    </source>
</evidence>
<feature type="region of interest" description="Disordered" evidence="1">
    <location>
        <begin position="1"/>
        <end position="62"/>
    </location>
</feature>
<feature type="compositionally biased region" description="Low complexity" evidence="1">
    <location>
        <begin position="83"/>
        <end position="105"/>
    </location>
</feature>
<feature type="compositionally biased region" description="Low complexity" evidence="1">
    <location>
        <begin position="1"/>
        <end position="28"/>
    </location>
</feature>
<dbReference type="Proteomes" id="UP001499942">
    <property type="component" value="Unassembled WGS sequence"/>
</dbReference>
<dbReference type="InterPro" id="IPR031571">
    <property type="entry name" value="RcpC_dom"/>
</dbReference>
<proteinExistence type="predicted"/>
<organism evidence="3 4">
    <name type="scientific">Streptomyces gobitricini</name>
    <dbReference type="NCBI Taxonomy" id="68211"/>
    <lineage>
        <taxon>Bacteria</taxon>
        <taxon>Bacillati</taxon>
        <taxon>Actinomycetota</taxon>
        <taxon>Actinomycetes</taxon>
        <taxon>Kitasatosporales</taxon>
        <taxon>Streptomycetaceae</taxon>
        <taxon>Streptomyces</taxon>
    </lineage>
</organism>
<feature type="domain" description="Flp pilus assembly protein RcpC/CpaB" evidence="2">
    <location>
        <begin position="127"/>
        <end position="207"/>
    </location>
</feature>
<comment type="caution">
    <text evidence="3">The sequence shown here is derived from an EMBL/GenBank/DDBJ whole genome shotgun (WGS) entry which is preliminary data.</text>
</comment>
<protein>
    <recommendedName>
        <fullName evidence="2">Flp pilus assembly protein RcpC/CpaB domain-containing protein</fullName>
    </recommendedName>
</protein>
<feature type="region of interest" description="Disordered" evidence="1">
    <location>
        <begin position="83"/>
        <end position="111"/>
    </location>
</feature>
<evidence type="ECO:0000313" key="4">
    <source>
        <dbReference type="Proteomes" id="UP001499942"/>
    </source>
</evidence>
<dbReference type="Pfam" id="PF16976">
    <property type="entry name" value="RcpC"/>
    <property type="match status" value="1"/>
</dbReference>
<sequence length="208" mass="21017">MTSRSLSSPSSSLPSSSSLSSSLSSAPPCGFPVARGAAVPVPETHGVPQFPPLRVRGGRHRLRRAVRRRRRAMAAGLAMAAAALAASAPGSRGPAEADRPPAAAAPERERKPVEVVSAPVRIADGATVRLLRPGDRVDVIASPVSPSAEREDSARVVARGARVEKVPPAQGEAAASDGGALVVLAVPRGIAAELAGAGTTSRLAVTLC</sequence>
<evidence type="ECO:0000313" key="3">
    <source>
        <dbReference type="EMBL" id="GAA2496546.1"/>
    </source>
</evidence>
<reference evidence="4" key="1">
    <citation type="journal article" date="2019" name="Int. J. Syst. Evol. Microbiol.">
        <title>The Global Catalogue of Microorganisms (GCM) 10K type strain sequencing project: providing services to taxonomists for standard genome sequencing and annotation.</title>
        <authorList>
            <consortium name="The Broad Institute Genomics Platform"/>
            <consortium name="The Broad Institute Genome Sequencing Center for Infectious Disease"/>
            <person name="Wu L."/>
            <person name="Ma J."/>
        </authorList>
    </citation>
    <scope>NUCLEOTIDE SEQUENCE [LARGE SCALE GENOMIC DNA]</scope>
    <source>
        <strain evidence="4">JCM 5062</strain>
    </source>
</reference>
<keyword evidence="4" id="KW-1185">Reference proteome</keyword>
<accession>A0ABN3MAA6</accession>
<evidence type="ECO:0000256" key="1">
    <source>
        <dbReference type="SAM" id="MobiDB-lite"/>
    </source>
</evidence>